<dbReference type="GO" id="GO:0000981">
    <property type="term" value="F:DNA-binding transcription factor activity, RNA polymerase II-specific"/>
    <property type="evidence" value="ECO:0007669"/>
    <property type="project" value="InterPro"/>
</dbReference>
<keyword evidence="4 6" id="KW-0371">Homeobox</keyword>
<dbReference type="Proteomes" id="UP000663852">
    <property type="component" value="Unassembled WGS sequence"/>
</dbReference>
<evidence type="ECO:0000256" key="1">
    <source>
        <dbReference type="ARBA" id="ARBA00004123"/>
    </source>
</evidence>
<dbReference type="InterPro" id="IPR020479">
    <property type="entry name" value="HD_metazoa"/>
</dbReference>
<dbReference type="EMBL" id="CAJNOR010002569">
    <property type="protein sequence ID" value="CAF1312707.1"/>
    <property type="molecule type" value="Genomic_DNA"/>
</dbReference>
<evidence type="ECO:0000259" key="9">
    <source>
        <dbReference type="PROSITE" id="PS50071"/>
    </source>
</evidence>
<evidence type="ECO:0000256" key="8">
    <source>
        <dbReference type="SAM" id="MobiDB-lite"/>
    </source>
</evidence>
<dbReference type="InterPro" id="IPR050296">
    <property type="entry name" value="Antp_homeobox"/>
</dbReference>
<comment type="subcellular location">
    <subcellularLocation>
        <location evidence="1 6 7">Nucleus</location>
    </subcellularLocation>
</comment>
<dbReference type="Pfam" id="PF00046">
    <property type="entry name" value="Homeodomain"/>
    <property type="match status" value="1"/>
</dbReference>
<accession>A0A813X215</accession>
<dbReference type="SUPFAM" id="SSF46689">
    <property type="entry name" value="Homeodomain-like"/>
    <property type="match status" value="1"/>
</dbReference>
<name>A0A813X215_ADIRI</name>
<dbReference type="Gene3D" id="1.10.10.60">
    <property type="entry name" value="Homeodomain-like"/>
    <property type="match status" value="1"/>
</dbReference>
<dbReference type="PANTHER" id="PTHR45659">
    <property type="entry name" value="HOMEOBOX PROTEIN HOX"/>
    <property type="match status" value="1"/>
</dbReference>
<dbReference type="CDD" id="cd00086">
    <property type="entry name" value="homeodomain"/>
    <property type="match status" value="1"/>
</dbReference>
<keyword evidence="5 6" id="KW-0539">Nucleus</keyword>
<evidence type="ECO:0000256" key="5">
    <source>
        <dbReference type="ARBA" id="ARBA00023242"/>
    </source>
</evidence>
<dbReference type="OrthoDB" id="6159439at2759"/>
<dbReference type="EMBL" id="CAJNOJ010000025">
    <property type="protein sequence ID" value="CAF0865383.1"/>
    <property type="molecule type" value="Genomic_DNA"/>
</dbReference>
<dbReference type="GO" id="GO:0000978">
    <property type="term" value="F:RNA polymerase II cis-regulatory region sequence-specific DNA binding"/>
    <property type="evidence" value="ECO:0007669"/>
    <property type="project" value="TreeGrafter"/>
</dbReference>
<feature type="compositionally biased region" description="Polar residues" evidence="8">
    <location>
        <begin position="218"/>
        <end position="234"/>
    </location>
</feature>
<evidence type="ECO:0000313" key="12">
    <source>
        <dbReference type="Proteomes" id="UP000663828"/>
    </source>
</evidence>
<reference evidence="10" key="1">
    <citation type="submission" date="2021-02" db="EMBL/GenBank/DDBJ databases">
        <authorList>
            <person name="Nowell W R."/>
        </authorList>
    </citation>
    <scope>NUCLEOTIDE SEQUENCE</scope>
</reference>
<evidence type="ECO:0000256" key="7">
    <source>
        <dbReference type="RuleBase" id="RU000682"/>
    </source>
</evidence>
<evidence type="ECO:0000313" key="13">
    <source>
        <dbReference type="Proteomes" id="UP000663852"/>
    </source>
</evidence>
<feature type="region of interest" description="Disordered" evidence="8">
    <location>
        <begin position="212"/>
        <end position="234"/>
    </location>
</feature>
<gene>
    <name evidence="10" type="ORF">EDS130_LOCUS8019</name>
    <name evidence="11" type="ORF">XAT740_LOCUS29472</name>
</gene>
<evidence type="ECO:0000256" key="3">
    <source>
        <dbReference type="ARBA" id="ARBA00023125"/>
    </source>
</evidence>
<protein>
    <recommendedName>
        <fullName evidence="9">Homeobox domain-containing protein</fullName>
    </recommendedName>
</protein>
<dbReference type="InterPro" id="IPR017970">
    <property type="entry name" value="Homeobox_CS"/>
</dbReference>
<organism evidence="10 13">
    <name type="scientific">Adineta ricciae</name>
    <name type="common">Rotifer</name>
    <dbReference type="NCBI Taxonomy" id="249248"/>
    <lineage>
        <taxon>Eukaryota</taxon>
        <taxon>Metazoa</taxon>
        <taxon>Spiralia</taxon>
        <taxon>Gnathifera</taxon>
        <taxon>Rotifera</taxon>
        <taxon>Eurotatoria</taxon>
        <taxon>Bdelloidea</taxon>
        <taxon>Adinetida</taxon>
        <taxon>Adinetidae</taxon>
        <taxon>Adineta</taxon>
    </lineage>
</organism>
<dbReference type="InterPro" id="IPR009057">
    <property type="entry name" value="Homeodomain-like_sf"/>
</dbReference>
<dbReference type="GO" id="GO:0005634">
    <property type="term" value="C:nucleus"/>
    <property type="evidence" value="ECO:0007669"/>
    <property type="project" value="UniProtKB-SubCell"/>
</dbReference>
<evidence type="ECO:0000313" key="10">
    <source>
        <dbReference type="EMBL" id="CAF0865383.1"/>
    </source>
</evidence>
<dbReference type="SMART" id="SM00389">
    <property type="entry name" value="HOX"/>
    <property type="match status" value="1"/>
</dbReference>
<feature type="DNA-binding region" description="Homeobox" evidence="6">
    <location>
        <begin position="157"/>
        <end position="216"/>
    </location>
</feature>
<dbReference type="PANTHER" id="PTHR45659:SF4">
    <property type="entry name" value="HOMEOBOX PROTEIN ABDOMINAL-A"/>
    <property type="match status" value="1"/>
</dbReference>
<feature type="domain" description="Homeobox" evidence="9">
    <location>
        <begin position="155"/>
        <end position="215"/>
    </location>
</feature>
<comment type="caution">
    <text evidence="10">The sequence shown here is derived from an EMBL/GenBank/DDBJ whole genome shotgun (WGS) entry which is preliminary data.</text>
</comment>
<evidence type="ECO:0000256" key="4">
    <source>
        <dbReference type="ARBA" id="ARBA00023155"/>
    </source>
</evidence>
<evidence type="ECO:0000256" key="6">
    <source>
        <dbReference type="PROSITE-ProRule" id="PRU00108"/>
    </source>
</evidence>
<feature type="compositionally biased region" description="Low complexity" evidence="8">
    <location>
        <begin position="67"/>
        <end position="76"/>
    </location>
</feature>
<dbReference type="GO" id="GO:0009952">
    <property type="term" value="P:anterior/posterior pattern specification"/>
    <property type="evidence" value="ECO:0007669"/>
    <property type="project" value="TreeGrafter"/>
</dbReference>
<keyword evidence="12" id="KW-1185">Reference proteome</keyword>
<dbReference type="PROSITE" id="PS50071">
    <property type="entry name" value="HOMEOBOX_2"/>
    <property type="match status" value="1"/>
</dbReference>
<proteinExistence type="predicted"/>
<sequence length="234" mass="27473">MDGTTSAVNYLLSPTSNDYYDHHSLQPIQSLGNLAYFQPEAVECLYEQHKNEFHPSSSSSYGYHSIPQQTSQQQPSYGYAPSIYDMQSTQSFVQDSNLLFLQNQPRLPPTYDLQSTSQVMSSNMPVSTKHLKKEMEDGPVLSEKNHVYEWMKGDQIRRKHRQVYTRAQTFELEKEYRFSQYLTRKRRSEIAAAVQLTDRQVKIWFQNRRMKEKRENQKFNPAVSTSKQRLDYSS</sequence>
<evidence type="ECO:0000256" key="2">
    <source>
        <dbReference type="ARBA" id="ARBA00022473"/>
    </source>
</evidence>
<dbReference type="PROSITE" id="PS00027">
    <property type="entry name" value="HOMEOBOX_1"/>
    <property type="match status" value="1"/>
</dbReference>
<dbReference type="PRINTS" id="PR00024">
    <property type="entry name" value="HOMEOBOX"/>
</dbReference>
<dbReference type="Proteomes" id="UP000663828">
    <property type="component" value="Unassembled WGS sequence"/>
</dbReference>
<dbReference type="AlphaFoldDB" id="A0A813X215"/>
<keyword evidence="3 6" id="KW-0238">DNA-binding</keyword>
<dbReference type="InterPro" id="IPR001356">
    <property type="entry name" value="HD"/>
</dbReference>
<evidence type="ECO:0000313" key="11">
    <source>
        <dbReference type="EMBL" id="CAF1312707.1"/>
    </source>
</evidence>
<keyword evidence="2" id="KW-0217">Developmental protein</keyword>
<feature type="region of interest" description="Disordered" evidence="8">
    <location>
        <begin position="56"/>
        <end position="77"/>
    </location>
</feature>